<feature type="domain" description="Calcium channel YVC1-like C-terminal transmembrane" evidence="3">
    <location>
        <begin position="246"/>
        <end position="528"/>
    </location>
</feature>
<feature type="transmembrane region" description="Helical" evidence="1">
    <location>
        <begin position="512"/>
        <end position="530"/>
    </location>
</feature>
<feature type="domain" description="YVC1 N-terminal linker helical" evidence="2">
    <location>
        <begin position="21"/>
        <end position="198"/>
    </location>
</feature>
<dbReference type="Pfam" id="PF23317">
    <property type="entry name" value="YVC1_C"/>
    <property type="match status" value="1"/>
</dbReference>
<evidence type="ECO:0000313" key="5">
    <source>
        <dbReference type="Proteomes" id="UP001201163"/>
    </source>
</evidence>
<proteinExistence type="predicted"/>
<evidence type="ECO:0000313" key="4">
    <source>
        <dbReference type="EMBL" id="KAH8988521.1"/>
    </source>
</evidence>
<feature type="transmembrane region" description="Helical" evidence="1">
    <location>
        <begin position="481"/>
        <end position="500"/>
    </location>
</feature>
<name>A0AAD4LCB2_9AGAM</name>
<keyword evidence="1" id="KW-1133">Transmembrane helix</keyword>
<keyword evidence="1" id="KW-0472">Membrane</keyword>
<evidence type="ECO:0000256" key="1">
    <source>
        <dbReference type="SAM" id="Phobius"/>
    </source>
</evidence>
<dbReference type="PANTHER" id="PTHR35859:SF4">
    <property type="entry name" value="MEMBRANE CHANNEL PROTEIN, PUTATIVE (AFU_ORTHOLOGUE AFUA_6G11300)-RELATED"/>
    <property type="match status" value="1"/>
</dbReference>
<sequence>MEDNRSLTSIQSVVPTPDTLARLIKRLRILTLSLLPVEVDPQSINDPTSRVITPQVISAYIAAGGDLVEALPYCLLRARRDFMIEANRNAADYGENRGRAIACEVLARRIVHKSPGDRVPALLSSRYKHRQSDGDIEVSSAIELAIDSHCTIFLSSSEAQDVILSLWNGDLVQRNNEDLDVDYVPAYDNMDPSFWGHLDPSRIAVPCYQNILRIVVWLFFLAVYSQAVREPLDRLDPLHRHFDFWEVVLYVMGLAFLLEDLSKILKTLRLATWRAFGFWHVVAIITDGLLLAAFVLRVSGLVSQGGQRDQLRLRSFQVLSCVAPFICRSRTELMTVFDGFKYIGTTQICVARMLRESGIFFALLSILAVGFLQGLYALDAADGQVESSSVVINVMLQSLLQSPNYDKFAGSTAGQTLFYFWNVTTTVVLLNVLISLFSSAYSDVVDDAEAEYLAFFASKAVAMIRAPDTYVYPAPFNLVEIFFVAPLESVHSGFLPIFILSRSAYAKLNRSVMSVLFFIPMTIIALYESFSPKKRWLDDFINGAPLEDEDSVVARDPEVGEGDAQSGLVISRVPFSELIKAFPNTQESSETSIIKEIHQVKAQLDALTQRLDGKAL</sequence>
<keyword evidence="5" id="KW-1185">Reference proteome</keyword>
<feature type="transmembrane region" description="Helical" evidence="1">
    <location>
        <begin position="359"/>
        <end position="378"/>
    </location>
</feature>
<dbReference type="Proteomes" id="UP001201163">
    <property type="component" value="Unassembled WGS sequence"/>
</dbReference>
<feature type="transmembrane region" description="Helical" evidence="1">
    <location>
        <begin position="417"/>
        <end position="437"/>
    </location>
</feature>
<feature type="transmembrane region" description="Helical" evidence="1">
    <location>
        <begin position="277"/>
        <end position="296"/>
    </location>
</feature>
<evidence type="ECO:0000259" key="3">
    <source>
        <dbReference type="Pfam" id="PF23317"/>
    </source>
</evidence>
<gene>
    <name evidence="4" type="ORF">EDB92DRAFT_1800300</name>
</gene>
<keyword evidence="1" id="KW-0812">Transmembrane</keyword>
<organism evidence="4 5">
    <name type="scientific">Lactarius akahatsu</name>
    <dbReference type="NCBI Taxonomy" id="416441"/>
    <lineage>
        <taxon>Eukaryota</taxon>
        <taxon>Fungi</taxon>
        <taxon>Dikarya</taxon>
        <taxon>Basidiomycota</taxon>
        <taxon>Agaricomycotina</taxon>
        <taxon>Agaricomycetes</taxon>
        <taxon>Russulales</taxon>
        <taxon>Russulaceae</taxon>
        <taxon>Lactarius</taxon>
    </lineage>
</organism>
<dbReference type="InterPro" id="IPR056336">
    <property type="entry name" value="YVC1_C"/>
</dbReference>
<dbReference type="Pfam" id="PF23190">
    <property type="entry name" value="LHD_TRPY1"/>
    <property type="match status" value="1"/>
</dbReference>
<protein>
    <submittedName>
        <fullName evidence="4">Calcium activated cation channel</fullName>
    </submittedName>
</protein>
<comment type="caution">
    <text evidence="4">The sequence shown here is derived from an EMBL/GenBank/DDBJ whole genome shotgun (WGS) entry which is preliminary data.</text>
</comment>
<feature type="transmembrane region" description="Helical" evidence="1">
    <location>
        <begin position="247"/>
        <end position="265"/>
    </location>
</feature>
<feature type="transmembrane region" description="Helical" evidence="1">
    <location>
        <begin position="210"/>
        <end position="227"/>
    </location>
</feature>
<dbReference type="InterPro" id="IPR056337">
    <property type="entry name" value="LHD_YVC1"/>
</dbReference>
<reference evidence="4" key="1">
    <citation type="submission" date="2022-01" db="EMBL/GenBank/DDBJ databases">
        <title>Comparative genomics reveals a dynamic genome evolution in the ectomycorrhizal milk-cap (Lactarius) mushrooms.</title>
        <authorList>
            <consortium name="DOE Joint Genome Institute"/>
            <person name="Lebreton A."/>
            <person name="Tang N."/>
            <person name="Kuo A."/>
            <person name="LaButti K."/>
            <person name="Drula E."/>
            <person name="Barry K."/>
            <person name="Clum A."/>
            <person name="Lipzen A."/>
            <person name="Mousain D."/>
            <person name="Ng V."/>
            <person name="Wang R."/>
            <person name="Wang X."/>
            <person name="Dai Y."/>
            <person name="Henrissat B."/>
            <person name="Grigoriev I.V."/>
            <person name="Guerin-Laguette A."/>
            <person name="Yu F."/>
            <person name="Martin F.M."/>
        </authorList>
    </citation>
    <scope>NUCLEOTIDE SEQUENCE</scope>
    <source>
        <strain evidence="4">QP</strain>
    </source>
</reference>
<dbReference type="PANTHER" id="PTHR35859">
    <property type="entry name" value="NONSELECTIVE CATION CHANNEL PROTEIN"/>
    <property type="match status" value="1"/>
</dbReference>
<dbReference type="EMBL" id="JAKELL010000041">
    <property type="protein sequence ID" value="KAH8988521.1"/>
    <property type="molecule type" value="Genomic_DNA"/>
</dbReference>
<dbReference type="InterPro" id="IPR052971">
    <property type="entry name" value="TRP_calcium_channel"/>
</dbReference>
<dbReference type="AlphaFoldDB" id="A0AAD4LCB2"/>
<accession>A0AAD4LCB2</accession>
<evidence type="ECO:0000259" key="2">
    <source>
        <dbReference type="Pfam" id="PF23190"/>
    </source>
</evidence>